<evidence type="ECO:0000256" key="9">
    <source>
        <dbReference type="ARBA" id="ARBA00022748"/>
    </source>
</evidence>
<evidence type="ECO:0000256" key="2">
    <source>
        <dbReference type="ARBA" id="ARBA00004429"/>
    </source>
</evidence>
<organism evidence="14 15">
    <name type="scientific">Blastomonas natatoria</name>
    <dbReference type="NCBI Taxonomy" id="34015"/>
    <lineage>
        <taxon>Bacteria</taxon>
        <taxon>Pseudomonadati</taxon>
        <taxon>Pseudomonadota</taxon>
        <taxon>Alphaproteobacteria</taxon>
        <taxon>Sphingomonadales</taxon>
        <taxon>Sphingomonadaceae</taxon>
        <taxon>Blastomonas</taxon>
    </lineage>
</organism>
<dbReference type="GO" id="GO:1903607">
    <property type="term" value="P:cytochrome c biosynthetic process"/>
    <property type="evidence" value="ECO:0007669"/>
    <property type="project" value="TreeGrafter"/>
</dbReference>
<reference evidence="14 15" key="1">
    <citation type="submission" date="2018-05" db="EMBL/GenBank/DDBJ databases">
        <title>Genomic Encyclopedia of Type Strains, Phase IV (KMG-IV): sequencing the most valuable type-strain genomes for metagenomic binning, comparative biology and taxonomic classification.</title>
        <authorList>
            <person name="Goeker M."/>
        </authorList>
    </citation>
    <scope>NUCLEOTIDE SEQUENCE [LARGE SCALE GENOMIC DNA]</scope>
    <source>
        <strain evidence="14 15">DSM 3183</strain>
    </source>
</reference>
<accession>A0A2V3VPN6</accession>
<evidence type="ECO:0000256" key="3">
    <source>
        <dbReference type="ARBA" id="ARBA00010544"/>
    </source>
</evidence>
<feature type="transmembrane region" description="Helical" evidence="13">
    <location>
        <begin position="106"/>
        <end position="127"/>
    </location>
</feature>
<dbReference type="InterPro" id="IPR003544">
    <property type="entry name" value="Cyt_c_biogenesis_CcmB"/>
</dbReference>
<dbReference type="RefSeq" id="WP_110297598.1">
    <property type="nucleotide sequence ID" value="NZ_QJJM01000002.1"/>
</dbReference>
<dbReference type="GO" id="GO:0005886">
    <property type="term" value="C:plasma membrane"/>
    <property type="evidence" value="ECO:0007669"/>
    <property type="project" value="UniProtKB-SubCell"/>
</dbReference>
<comment type="similarity">
    <text evidence="3 12">Belongs to the CcmB/CycW/HelB family.</text>
</comment>
<keyword evidence="5 12" id="KW-0813">Transport</keyword>
<dbReference type="PRINTS" id="PR01414">
    <property type="entry name" value="CCMBBIOGNSIS"/>
</dbReference>
<keyword evidence="9 12" id="KW-0201">Cytochrome c-type biogenesis</keyword>
<evidence type="ECO:0000256" key="1">
    <source>
        <dbReference type="ARBA" id="ARBA00002442"/>
    </source>
</evidence>
<keyword evidence="11 12" id="KW-0472">Membrane</keyword>
<comment type="subcellular location">
    <subcellularLocation>
        <location evidence="2">Cell inner membrane</location>
        <topology evidence="2">Multi-pass membrane protein</topology>
    </subcellularLocation>
</comment>
<evidence type="ECO:0000256" key="5">
    <source>
        <dbReference type="ARBA" id="ARBA00022448"/>
    </source>
</evidence>
<feature type="transmembrane region" description="Helical" evidence="13">
    <location>
        <begin position="53"/>
        <end position="74"/>
    </location>
</feature>
<evidence type="ECO:0000313" key="14">
    <source>
        <dbReference type="EMBL" id="PXW78509.1"/>
    </source>
</evidence>
<evidence type="ECO:0000256" key="10">
    <source>
        <dbReference type="ARBA" id="ARBA00022989"/>
    </source>
</evidence>
<dbReference type="InterPro" id="IPR026031">
    <property type="entry name" value="Cyt_c_CcmB_bac"/>
</dbReference>
<dbReference type="PANTHER" id="PTHR30070:SF1">
    <property type="entry name" value="CYTOCHROME C BIOGENESIS B-RELATED"/>
    <property type="match status" value="1"/>
</dbReference>
<dbReference type="EMBL" id="QJJM01000002">
    <property type="protein sequence ID" value="PXW78509.1"/>
    <property type="molecule type" value="Genomic_DNA"/>
</dbReference>
<sequence length="223" mass="22462">MIGALGTLVRRELMLAFGLGGGARGSAGFVMPIIFFLAVATIYPFAVGPDAQLLGRTGGGVIWVAALLASILPIDRLVQADVDQGMIDQYVVRGMSEELIALAKTIGHWLSFGPPLMLAAIISAGLLGQSAEQLIIVEIGLACATPALAALGVMIAALTAGLRHGAALGGLLLLPLAVPLLIFGAGSLTPGSQNGLLLLAAASLLLTVICPIAAGAAIRAGRE</sequence>
<dbReference type="PIRSF" id="PIRSF002764">
    <property type="entry name" value="CcmB"/>
    <property type="match status" value="1"/>
</dbReference>
<keyword evidence="15" id="KW-1185">Reference proteome</keyword>
<evidence type="ECO:0000256" key="13">
    <source>
        <dbReference type="SAM" id="Phobius"/>
    </source>
</evidence>
<evidence type="ECO:0000256" key="11">
    <source>
        <dbReference type="ARBA" id="ARBA00023136"/>
    </source>
</evidence>
<feature type="transmembrane region" description="Helical" evidence="13">
    <location>
        <begin position="196"/>
        <end position="218"/>
    </location>
</feature>
<keyword evidence="10 13" id="KW-1133">Transmembrane helix</keyword>
<evidence type="ECO:0000256" key="4">
    <source>
        <dbReference type="ARBA" id="ARBA00016452"/>
    </source>
</evidence>
<evidence type="ECO:0000256" key="8">
    <source>
        <dbReference type="ARBA" id="ARBA00022692"/>
    </source>
</evidence>
<keyword evidence="6 12" id="KW-1003">Cell membrane</keyword>
<evidence type="ECO:0000256" key="7">
    <source>
        <dbReference type="ARBA" id="ARBA00022519"/>
    </source>
</evidence>
<dbReference type="GO" id="GO:0015232">
    <property type="term" value="F:heme transmembrane transporter activity"/>
    <property type="evidence" value="ECO:0007669"/>
    <property type="project" value="InterPro"/>
</dbReference>
<comment type="function">
    <text evidence="1 12">Required for the export of heme to the periplasm for the biogenesis of c-type cytochromes.</text>
</comment>
<dbReference type="GO" id="GO:0017004">
    <property type="term" value="P:cytochrome complex assembly"/>
    <property type="evidence" value="ECO:0007669"/>
    <property type="project" value="UniProtKB-KW"/>
</dbReference>
<evidence type="ECO:0000313" key="15">
    <source>
        <dbReference type="Proteomes" id="UP000248014"/>
    </source>
</evidence>
<evidence type="ECO:0000256" key="6">
    <source>
        <dbReference type="ARBA" id="ARBA00022475"/>
    </source>
</evidence>
<feature type="transmembrane region" description="Helical" evidence="13">
    <location>
        <begin position="139"/>
        <end position="160"/>
    </location>
</feature>
<evidence type="ECO:0000256" key="12">
    <source>
        <dbReference type="PIRNR" id="PIRNR002764"/>
    </source>
</evidence>
<dbReference type="AlphaFoldDB" id="A0A2V3VPN6"/>
<feature type="transmembrane region" description="Helical" evidence="13">
    <location>
        <begin position="166"/>
        <end position="184"/>
    </location>
</feature>
<name>A0A2V3VPN6_9SPHN</name>
<dbReference type="Proteomes" id="UP000248014">
    <property type="component" value="Unassembled WGS sequence"/>
</dbReference>
<keyword evidence="7 12" id="KW-0997">Cell inner membrane</keyword>
<keyword evidence="8 13" id="KW-0812">Transmembrane</keyword>
<proteinExistence type="inferred from homology"/>
<dbReference type="Pfam" id="PF03379">
    <property type="entry name" value="CcmB"/>
    <property type="match status" value="1"/>
</dbReference>
<gene>
    <name evidence="14" type="ORF">C7451_102180</name>
</gene>
<protein>
    <recommendedName>
        <fullName evidence="4 12">Heme exporter protein B</fullName>
    </recommendedName>
</protein>
<comment type="caution">
    <text evidence="14">The sequence shown here is derived from an EMBL/GenBank/DDBJ whole genome shotgun (WGS) entry which is preliminary data.</text>
</comment>
<dbReference type="PANTHER" id="PTHR30070">
    <property type="entry name" value="HEME EXPORTER PROTEIN B"/>
    <property type="match status" value="1"/>
</dbReference>
<dbReference type="OrthoDB" id="9812915at2"/>
<feature type="transmembrane region" description="Helical" evidence="13">
    <location>
        <begin position="27"/>
        <end position="46"/>
    </location>
</feature>